<accession>A0A2A2AEB2</accession>
<dbReference type="SUPFAM" id="SSF88723">
    <property type="entry name" value="PIN domain-like"/>
    <property type="match status" value="1"/>
</dbReference>
<dbReference type="CDD" id="cd09883">
    <property type="entry name" value="PIN_VapC_PhoHL-ATPase"/>
    <property type="match status" value="1"/>
</dbReference>
<evidence type="ECO:0000256" key="2">
    <source>
        <dbReference type="ARBA" id="ARBA00022741"/>
    </source>
</evidence>
<gene>
    <name evidence="7" type="ORF">CK620_01530</name>
</gene>
<keyword evidence="3" id="KW-0067">ATP-binding</keyword>
<dbReference type="AlphaFoldDB" id="A0A2A2AEB2"/>
<dbReference type="InterPro" id="IPR027417">
    <property type="entry name" value="P-loop_NTPase"/>
</dbReference>
<feature type="domain" description="PIN" evidence="6">
    <location>
        <begin position="138"/>
        <end position="274"/>
    </location>
</feature>
<dbReference type="RefSeq" id="WP_095548803.1">
    <property type="nucleotide sequence ID" value="NZ_NSJF01000001.1"/>
</dbReference>
<dbReference type="Pfam" id="PF02562">
    <property type="entry name" value="PhoH"/>
    <property type="match status" value="1"/>
</dbReference>
<dbReference type="FunFam" id="3.40.50.300:FF:000013">
    <property type="entry name" value="PhoH family ATPase"/>
    <property type="match status" value="1"/>
</dbReference>
<comment type="similarity">
    <text evidence="4">In the N-terminal section; belongs to the PINc/VapC protein family.</text>
</comment>
<evidence type="ECO:0000256" key="3">
    <source>
        <dbReference type="ARBA" id="ARBA00022840"/>
    </source>
</evidence>
<feature type="compositionally biased region" description="Basic residues" evidence="5">
    <location>
        <begin position="116"/>
        <end position="127"/>
    </location>
</feature>
<evidence type="ECO:0000259" key="6">
    <source>
        <dbReference type="SMART" id="SM00670"/>
    </source>
</evidence>
<dbReference type="GO" id="GO:0005829">
    <property type="term" value="C:cytosol"/>
    <property type="evidence" value="ECO:0007669"/>
    <property type="project" value="TreeGrafter"/>
</dbReference>
<dbReference type="Proteomes" id="UP000217999">
    <property type="component" value="Unassembled WGS sequence"/>
</dbReference>
<reference evidence="7 8" key="1">
    <citation type="submission" date="2017-08" db="EMBL/GenBank/DDBJ databases">
        <title>WGS of Clinical strains of the CDC Group NO-1 linked to zoonotic infections in humans.</title>
        <authorList>
            <person name="Bernier A.-M."/>
            <person name="Bernard K."/>
        </authorList>
    </citation>
    <scope>NUCLEOTIDE SEQUENCE [LARGE SCALE GENOMIC DNA]</scope>
    <source>
        <strain evidence="7 8">NML03-0146</strain>
    </source>
</reference>
<evidence type="ECO:0000256" key="4">
    <source>
        <dbReference type="ARBA" id="ARBA00046345"/>
    </source>
</evidence>
<sequence length="599" mass="64719">MPLPPAPKRRGDSVQATSSTPAAGPNRKKLIATSASGDLLPPTATAASPAAASKTRQSSASTAAAPQIAAATPRQRAASQKSKATLPAQASAAPTAAPASINSPATASNAAALPQRSKRSASKARRAGKGEANGQHTRLFVLDTNVLLHDPTALFRFEEHDIYLPLVVLEELDTHKRGATEVARNGRQVSRSLDALVSIAGQNDLSAGLPLDSTGQKQARGKLLFQTTLLEQELPQALPQGKADNQILGVVHALQKLHPEREVILVSKDINMRVKARALGMAAEDYQSDRTLDDDELLYSGALALPENFWARQGKKLESWQSQGDTFYRVHGPAVQSMLVNQFVYYEKPGEAGLYAIVESLQGDSAVLRTLRDYTSIKHNVWGVMARNREQNFALNLLMNPEIDFVTITGTAGTGKTLLALAAGLTQVLDERRYSEIIMTRATVNVGEDIGFLPGTEEEKMGPWMGALDDNLEFLSKGTGNQSGGDWGRAVSTDLIRSRIKIKSMNFMRGRTFLNKWVIIDEAQNLTPKQMKTLITRAGPGSKIICMGNLAQIDTPYLTEGSSGLTYAVDRFKGWPYSGHITLARGERSRLADFASEVL</sequence>
<feature type="compositionally biased region" description="Low complexity" evidence="5">
    <location>
        <begin position="41"/>
        <end position="115"/>
    </location>
</feature>
<dbReference type="InterPro" id="IPR002716">
    <property type="entry name" value="PIN_dom"/>
</dbReference>
<proteinExistence type="inferred from homology"/>
<comment type="similarity">
    <text evidence="1">Belongs to the PhoH family.</text>
</comment>
<evidence type="ECO:0000256" key="5">
    <source>
        <dbReference type="SAM" id="MobiDB-lite"/>
    </source>
</evidence>
<dbReference type="EMBL" id="NSJF01000001">
    <property type="protein sequence ID" value="PAT35949.1"/>
    <property type="molecule type" value="Genomic_DNA"/>
</dbReference>
<evidence type="ECO:0000256" key="1">
    <source>
        <dbReference type="ARBA" id="ARBA00010393"/>
    </source>
</evidence>
<dbReference type="InterPro" id="IPR029060">
    <property type="entry name" value="PIN-like_dom_sf"/>
</dbReference>
<organism evidence="7 8">
    <name type="scientific">Vandammella animalimorsus</name>
    <dbReference type="NCBI Taxonomy" id="2029117"/>
    <lineage>
        <taxon>Bacteria</taxon>
        <taxon>Pseudomonadati</taxon>
        <taxon>Pseudomonadota</taxon>
        <taxon>Betaproteobacteria</taxon>
        <taxon>Burkholderiales</taxon>
        <taxon>Comamonadaceae</taxon>
        <taxon>Vandammella</taxon>
    </lineage>
</organism>
<comment type="caution">
    <text evidence="7">The sequence shown here is derived from an EMBL/GenBank/DDBJ whole genome shotgun (WGS) entry which is preliminary data.</text>
</comment>
<dbReference type="Gene3D" id="3.40.50.300">
    <property type="entry name" value="P-loop containing nucleotide triphosphate hydrolases"/>
    <property type="match status" value="1"/>
</dbReference>
<dbReference type="InterPro" id="IPR051451">
    <property type="entry name" value="PhoH2-like"/>
</dbReference>
<dbReference type="SMART" id="SM00670">
    <property type="entry name" value="PINc"/>
    <property type="match status" value="1"/>
</dbReference>
<feature type="region of interest" description="Disordered" evidence="5">
    <location>
        <begin position="1"/>
        <end position="132"/>
    </location>
</feature>
<dbReference type="Pfam" id="PF13638">
    <property type="entry name" value="PIN_4"/>
    <property type="match status" value="1"/>
</dbReference>
<dbReference type="PANTHER" id="PTHR30473">
    <property type="entry name" value="PROTEIN PHOH"/>
    <property type="match status" value="1"/>
</dbReference>
<protein>
    <submittedName>
        <fullName evidence="7">Phosphate starvation-inducible protein PhoH</fullName>
    </submittedName>
</protein>
<name>A0A2A2AEB2_9BURK</name>
<dbReference type="SUPFAM" id="SSF52540">
    <property type="entry name" value="P-loop containing nucleoside triphosphate hydrolases"/>
    <property type="match status" value="1"/>
</dbReference>
<keyword evidence="2" id="KW-0547">Nucleotide-binding</keyword>
<dbReference type="PANTHER" id="PTHR30473:SF2">
    <property type="entry name" value="PIN DOMAIN-CONTAINING PROTEIN"/>
    <property type="match status" value="1"/>
</dbReference>
<dbReference type="Gene3D" id="3.40.50.1010">
    <property type="entry name" value="5'-nuclease"/>
    <property type="match status" value="1"/>
</dbReference>
<evidence type="ECO:0000313" key="7">
    <source>
        <dbReference type="EMBL" id="PAT35949.1"/>
    </source>
</evidence>
<dbReference type="GO" id="GO:0005524">
    <property type="term" value="F:ATP binding"/>
    <property type="evidence" value="ECO:0007669"/>
    <property type="project" value="UniProtKB-KW"/>
</dbReference>
<dbReference type="InterPro" id="IPR003714">
    <property type="entry name" value="PhoH"/>
</dbReference>
<evidence type="ECO:0000313" key="8">
    <source>
        <dbReference type="Proteomes" id="UP000217999"/>
    </source>
</evidence>